<dbReference type="RefSeq" id="WP_386064356.1">
    <property type="nucleotide sequence ID" value="NZ_JBHLTQ010000006.1"/>
</dbReference>
<name>A0ABV6QAH0_9FLAO</name>
<proteinExistence type="predicted"/>
<evidence type="ECO:0000313" key="2">
    <source>
        <dbReference type="EMBL" id="MFC0605278.1"/>
    </source>
</evidence>
<keyword evidence="1" id="KW-0732">Signal</keyword>
<sequence>MKKLAMLLILLIWCNANTQENEQLSILEADSTWAKEIIKFPIDWAPKMTLTGFEELRFHKDWSNKENDGFWSLVIAWSIKADAPLNVKTIELNFDAYFDGLMKPNHWSSDFPDPNVLFIKNETDNEVYIGKMRLFDGFHTGNVIDINIVAQQHFCKSQKISIIIFKLSPQEIDHSIWETLDTIKLKSGACDI</sequence>
<gene>
    <name evidence="2" type="ORF">ACFFGA_11980</name>
</gene>
<protein>
    <submittedName>
        <fullName evidence="2">Uncharacterized protein</fullName>
    </submittedName>
</protein>
<accession>A0ABV6QAH0</accession>
<evidence type="ECO:0000313" key="3">
    <source>
        <dbReference type="Proteomes" id="UP001589832"/>
    </source>
</evidence>
<organism evidence="2 3">
    <name type="scientific">Winogradskyella pulchriflava</name>
    <dbReference type="NCBI Taxonomy" id="1110688"/>
    <lineage>
        <taxon>Bacteria</taxon>
        <taxon>Pseudomonadati</taxon>
        <taxon>Bacteroidota</taxon>
        <taxon>Flavobacteriia</taxon>
        <taxon>Flavobacteriales</taxon>
        <taxon>Flavobacteriaceae</taxon>
        <taxon>Winogradskyella</taxon>
    </lineage>
</organism>
<evidence type="ECO:0000256" key="1">
    <source>
        <dbReference type="SAM" id="SignalP"/>
    </source>
</evidence>
<reference evidence="2 3" key="1">
    <citation type="submission" date="2024-09" db="EMBL/GenBank/DDBJ databases">
        <authorList>
            <person name="Sun Q."/>
            <person name="Mori K."/>
        </authorList>
    </citation>
    <scope>NUCLEOTIDE SEQUENCE [LARGE SCALE GENOMIC DNA]</scope>
    <source>
        <strain evidence="2 3">NCAIM B.02481</strain>
    </source>
</reference>
<dbReference type="Proteomes" id="UP001589832">
    <property type="component" value="Unassembled WGS sequence"/>
</dbReference>
<feature type="chain" id="PRO_5046712376" evidence="1">
    <location>
        <begin position="19"/>
        <end position="192"/>
    </location>
</feature>
<comment type="caution">
    <text evidence="2">The sequence shown here is derived from an EMBL/GenBank/DDBJ whole genome shotgun (WGS) entry which is preliminary data.</text>
</comment>
<dbReference type="EMBL" id="JBHLTQ010000006">
    <property type="protein sequence ID" value="MFC0605278.1"/>
    <property type="molecule type" value="Genomic_DNA"/>
</dbReference>
<feature type="signal peptide" evidence="1">
    <location>
        <begin position="1"/>
        <end position="18"/>
    </location>
</feature>
<keyword evidence="3" id="KW-1185">Reference proteome</keyword>